<protein>
    <submittedName>
        <fullName evidence="2">Uncharacterized protein</fullName>
    </submittedName>
</protein>
<keyword evidence="3" id="KW-1185">Reference proteome</keyword>
<evidence type="ECO:0000256" key="1">
    <source>
        <dbReference type="SAM" id="MobiDB-lite"/>
    </source>
</evidence>
<feature type="compositionally biased region" description="Low complexity" evidence="1">
    <location>
        <begin position="41"/>
        <end position="85"/>
    </location>
</feature>
<dbReference type="Proteomes" id="UP001187192">
    <property type="component" value="Unassembled WGS sequence"/>
</dbReference>
<comment type="caution">
    <text evidence="2">The sequence shown here is derived from an EMBL/GenBank/DDBJ whole genome shotgun (WGS) entry which is preliminary data.</text>
</comment>
<evidence type="ECO:0000313" key="2">
    <source>
        <dbReference type="EMBL" id="GMN50095.1"/>
    </source>
</evidence>
<organism evidence="2 3">
    <name type="scientific">Ficus carica</name>
    <name type="common">Common fig</name>
    <dbReference type="NCBI Taxonomy" id="3494"/>
    <lineage>
        <taxon>Eukaryota</taxon>
        <taxon>Viridiplantae</taxon>
        <taxon>Streptophyta</taxon>
        <taxon>Embryophyta</taxon>
        <taxon>Tracheophyta</taxon>
        <taxon>Spermatophyta</taxon>
        <taxon>Magnoliopsida</taxon>
        <taxon>eudicotyledons</taxon>
        <taxon>Gunneridae</taxon>
        <taxon>Pentapetalae</taxon>
        <taxon>rosids</taxon>
        <taxon>fabids</taxon>
        <taxon>Rosales</taxon>
        <taxon>Moraceae</taxon>
        <taxon>Ficeae</taxon>
        <taxon>Ficus</taxon>
    </lineage>
</organism>
<dbReference type="EMBL" id="BTGU01000033">
    <property type="protein sequence ID" value="GMN50095.1"/>
    <property type="molecule type" value="Genomic_DNA"/>
</dbReference>
<accession>A0AA88DA10</accession>
<name>A0AA88DA10_FICCA</name>
<proteinExistence type="predicted"/>
<dbReference type="Gramene" id="FCD_00000067-RA">
    <property type="protein sequence ID" value="FCD_00000067-RA:cds"/>
    <property type="gene ID" value="FCD_00000067"/>
</dbReference>
<feature type="region of interest" description="Disordered" evidence="1">
    <location>
        <begin position="40"/>
        <end position="85"/>
    </location>
</feature>
<evidence type="ECO:0000313" key="3">
    <source>
        <dbReference type="Proteomes" id="UP001187192"/>
    </source>
</evidence>
<reference evidence="2" key="1">
    <citation type="submission" date="2023-07" db="EMBL/GenBank/DDBJ databases">
        <title>draft genome sequence of fig (Ficus carica).</title>
        <authorList>
            <person name="Takahashi T."/>
            <person name="Nishimura K."/>
        </authorList>
    </citation>
    <scope>NUCLEOTIDE SEQUENCE</scope>
</reference>
<dbReference type="AlphaFoldDB" id="A0AA88DA10"/>
<gene>
    <name evidence="2" type="ORF">TIFTF001_019249</name>
</gene>
<sequence length="85" mass="9225">MEYGAMMPNTRSFGTSTPFSDPTMEVDFMDQLLFDGCWLESSSTGSSSSASRALLDSSSNSHYNQNNNNNLLSSLEPPNSSSVMI</sequence>